<evidence type="ECO:0000313" key="3">
    <source>
        <dbReference type="Proteomes" id="UP000807469"/>
    </source>
</evidence>
<dbReference type="Proteomes" id="UP000807469">
    <property type="component" value="Unassembled WGS sequence"/>
</dbReference>
<dbReference type="AlphaFoldDB" id="A0A9P6CMK9"/>
<feature type="region of interest" description="Disordered" evidence="1">
    <location>
        <begin position="46"/>
        <end position="73"/>
    </location>
</feature>
<dbReference type="EMBL" id="MU155610">
    <property type="protein sequence ID" value="KAF9471877.1"/>
    <property type="molecule type" value="Genomic_DNA"/>
</dbReference>
<name>A0A9P6CMK9_9AGAR</name>
<comment type="caution">
    <text evidence="2">The sequence shown here is derived from an EMBL/GenBank/DDBJ whole genome shotgun (WGS) entry which is preliminary data.</text>
</comment>
<proteinExistence type="predicted"/>
<gene>
    <name evidence="2" type="ORF">BDN70DRAFT_938608</name>
</gene>
<evidence type="ECO:0000256" key="1">
    <source>
        <dbReference type="SAM" id="MobiDB-lite"/>
    </source>
</evidence>
<evidence type="ECO:0000313" key="2">
    <source>
        <dbReference type="EMBL" id="KAF9471877.1"/>
    </source>
</evidence>
<keyword evidence="3" id="KW-1185">Reference proteome</keyword>
<organism evidence="2 3">
    <name type="scientific">Pholiota conissans</name>
    <dbReference type="NCBI Taxonomy" id="109636"/>
    <lineage>
        <taxon>Eukaryota</taxon>
        <taxon>Fungi</taxon>
        <taxon>Dikarya</taxon>
        <taxon>Basidiomycota</taxon>
        <taxon>Agaricomycotina</taxon>
        <taxon>Agaricomycetes</taxon>
        <taxon>Agaricomycetidae</taxon>
        <taxon>Agaricales</taxon>
        <taxon>Agaricineae</taxon>
        <taxon>Strophariaceae</taxon>
        <taxon>Pholiota</taxon>
    </lineage>
</organism>
<accession>A0A9P6CMK9</accession>
<dbReference type="OrthoDB" id="2745718at2759"/>
<reference evidence="2" key="1">
    <citation type="submission" date="2020-11" db="EMBL/GenBank/DDBJ databases">
        <authorList>
            <consortium name="DOE Joint Genome Institute"/>
            <person name="Ahrendt S."/>
            <person name="Riley R."/>
            <person name="Andreopoulos W."/>
            <person name="Labutti K."/>
            <person name="Pangilinan J."/>
            <person name="Ruiz-Duenas F.J."/>
            <person name="Barrasa J.M."/>
            <person name="Sanchez-Garcia M."/>
            <person name="Camarero S."/>
            <person name="Miyauchi S."/>
            <person name="Serrano A."/>
            <person name="Linde D."/>
            <person name="Babiker R."/>
            <person name="Drula E."/>
            <person name="Ayuso-Fernandez I."/>
            <person name="Pacheco R."/>
            <person name="Padilla G."/>
            <person name="Ferreira P."/>
            <person name="Barriuso J."/>
            <person name="Kellner H."/>
            <person name="Castanera R."/>
            <person name="Alfaro M."/>
            <person name="Ramirez L."/>
            <person name="Pisabarro A.G."/>
            <person name="Kuo A."/>
            <person name="Tritt A."/>
            <person name="Lipzen A."/>
            <person name="He G."/>
            <person name="Yan M."/>
            <person name="Ng V."/>
            <person name="Cullen D."/>
            <person name="Martin F."/>
            <person name="Rosso M.-N."/>
            <person name="Henrissat B."/>
            <person name="Hibbett D."/>
            <person name="Martinez A.T."/>
            <person name="Grigoriev I.V."/>
        </authorList>
    </citation>
    <scope>NUCLEOTIDE SEQUENCE</scope>
    <source>
        <strain evidence="2">CIRM-BRFM 674</strain>
    </source>
</reference>
<protein>
    <submittedName>
        <fullName evidence="2">Uncharacterized protein</fullName>
    </submittedName>
</protein>
<sequence length="310" mass="35005">MHRSHHSPCHASSSRASFAKVGTVPALTATSSYLRWHCKDVRSASECAQPSTGGGSPVPWTGTTRCATRHNSDNDEDTHVQIDLQMFESSSTLYLVRLHFDGLTDTGGFLTKSFSERVKQLLKHRQERLSPELTSYRAYDMIRASRAYACVGNLFSSTDGHSFIFLDLLVSRNVRDDGVSIVNELPSTGNRFAFKEFAMDPSQDLVAWLDEGSSHPVEVGRTFRVNICTISTNNSHLQVRHDNLPFTVLWDPTTENDRVIYNVCLEIAQCVLLLHFYTVFDMENIQPRVMTWDWTTSELIMVHPLGNIFL</sequence>